<evidence type="ECO:0008006" key="4">
    <source>
        <dbReference type="Google" id="ProtNLM"/>
    </source>
</evidence>
<evidence type="ECO:0000256" key="1">
    <source>
        <dbReference type="SAM" id="SignalP"/>
    </source>
</evidence>
<dbReference type="EMBL" id="JAHSPG010000001">
    <property type="protein sequence ID" value="MBV4355612.1"/>
    <property type="molecule type" value="Genomic_DNA"/>
</dbReference>
<reference evidence="2" key="1">
    <citation type="submission" date="2021-06" db="EMBL/GenBank/DDBJ databases">
        <authorList>
            <person name="Huq M.A."/>
        </authorList>
    </citation>
    <scope>NUCLEOTIDE SEQUENCE</scope>
    <source>
        <strain evidence="2">MAH-26</strain>
    </source>
</reference>
<accession>A0A9E2S631</accession>
<comment type="caution">
    <text evidence="2">The sequence shown here is derived from an EMBL/GenBank/DDBJ whole genome shotgun (WGS) entry which is preliminary data.</text>
</comment>
<proteinExistence type="predicted"/>
<evidence type="ECO:0000313" key="2">
    <source>
        <dbReference type="EMBL" id="MBV4355612.1"/>
    </source>
</evidence>
<name>A0A9E2S631_9BACT</name>
<keyword evidence="1" id="KW-0732">Signal</keyword>
<feature type="signal peptide" evidence="1">
    <location>
        <begin position="1"/>
        <end position="20"/>
    </location>
</feature>
<keyword evidence="3" id="KW-1185">Reference proteome</keyword>
<dbReference type="Proteomes" id="UP000812270">
    <property type="component" value="Unassembled WGS sequence"/>
</dbReference>
<gene>
    <name evidence="2" type="ORF">KTO63_00540</name>
</gene>
<evidence type="ECO:0000313" key="3">
    <source>
        <dbReference type="Proteomes" id="UP000812270"/>
    </source>
</evidence>
<sequence>MFILKSNIFILAFCSLVFVACSGLKPQTFNEDKHLNDKFFSKIISTNLVPDPIKIELYETIFIQRLTEQDGIIDFAVQNQITTLPYVTAIPSYADQQHLFLANIQGEKKNMWVYFSVKYKPGKESPSSIVCKSFGPAYFSTPTASNSQIRFSRELQVTNDNSVFVLCETGKAAVTFITTGLPSLSKPVEYFDITQIIEEDANKIGGNKYAAFNIPKIFGDTTALRFRHCPTIYLKN</sequence>
<organism evidence="2 3">
    <name type="scientific">Pinibacter aurantiacus</name>
    <dbReference type="NCBI Taxonomy" id="2851599"/>
    <lineage>
        <taxon>Bacteria</taxon>
        <taxon>Pseudomonadati</taxon>
        <taxon>Bacteroidota</taxon>
        <taxon>Chitinophagia</taxon>
        <taxon>Chitinophagales</taxon>
        <taxon>Chitinophagaceae</taxon>
        <taxon>Pinibacter</taxon>
    </lineage>
</organism>
<dbReference type="RefSeq" id="WP_217789164.1">
    <property type="nucleotide sequence ID" value="NZ_JAHSPG010000001.1"/>
</dbReference>
<protein>
    <recommendedName>
        <fullName evidence="4">Lipoprotein</fullName>
    </recommendedName>
</protein>
<dbReference type="PROSITE" id="PS51257">
    <property type="entry name" value="PROKAR_LIPOPROTEIN"/>
    <property type="match status" value="1"/>
</dbReference>
<dbReference type="AlphaFoldDB" id="A0A9E2S631"/>
<feature type="chain" id="PRO_5038521762" description="Lipoprotein" evidence="1">
    <location>
        <begin position="21"/>
        <end position="236"/>
    </location>
</feature>